<keyword evidence="3 4" id="KW-0472">Membrane</keyword>
<evidence type="ECO:0000313" key="7">
    <source>
        <dbReference type="WBParaSite" id="ECPE_0001381101-mRNA-1"/>
    </source>
</evidence>
<feature type="transmembrane region" description="Helical" evidence="4">
    <location>
        <begin position="65"/>
        <end position="85"/>
    </location>
</feature>
<dbReference type="OrthoDB" id="546893at2759"/>
<evidence type="ECO:0000256" key="3">
    <source>
        <dbReference type="ARBA" id="ARBA00023136"/>
    </source>
</evidence>
<accession>A0A183B3I6</accession>
<dbReference type="SUPFAM" id="SSF103473">
    <property type="entry name" value="MFS general substrate transporter"/>
    <property type="match status" value="1"/>
</dbReference>
<feature type="transmembrane region" description="Helical" evidence="4">
    <location>
        <begin position="25"/>
        <end position="45"/>
    </location>
</feature>
<protein>
    <submittedName>
        <fullName evidence="7">MFS domain-containing protein</fullName>
    </submittedName>
</protein>
<dbReference type="AlphaFoldDB" id="A0A183B3I6"/>
<dbReference type="InterPro" id="IPR036259">
    <property type="entry name" value="MFS_trans_sf"/>
</dbReference>
<proteinExistence type="predicted"/>
<evidence type="ECO:0000256" key="2">
    <source>
        <dbReference type="ARBA" id="ARBA00022989"/>
    </source>
</evidence>
<reference evidence="7" key="1">
    <citation type="submission" date="2016-06" db="UniProtKB">
        <authorList>
            <consortium name="WormBaseParasite"/>
        </authorList>
    </citation>
    <scope>IDENTIFICATION</scope>
</reference>
<organism evidence="7">
    <name type="scientific">Echinostoma caproni</name>
    <dbReference type="NCBI Taxonomy" id="27848"/>
    <lineage>
        <taxon>Eukaryota</taxon>
        <taxon>Metazoa</taxon>
        <taxon>Spiralia</taxon>
        <taxon>Lophotrochozoa</taxon>
        <taxon>Platyhelminthes</taxon>
        <taxon>Trematoda</taxon>
        <taxon>Digenea</taxon>
        <taxon>Plagiorchiida</taxon>
        <taxon>Echinostomata</taxon>
        <taxon>Echinostomatoidea</taxon>
        <taxon>Echinostomatidae</taxon>
        <taxon>Echinostoma</taxon>
    </lineage>
</organism>
<evidence type="ECO:0000256" key="4">
    <source>
        <dbReference type="SAM" id="Phobius"/>
    </source>
</evidence>
<gene>
    <name evidence="5" type="ORF">ECPE_LOCUS13771</name>
</gene>
<dbReference type="PANTHER" id="PTHR23121">
    <property type="entry name" value="SODIUM-DEPENDENT GLUCOSE TRANSPORTER 1"/>
    <property type="match status" value="1"/>
</dbReference>
<dbReference type="Gene3D" id="1.20.1250.20">
    <property type="entry name" value="MFS general substrate transporter like domains"/>
    <property type="match status" value="1"/>
</dbReference>
<dbReference type="WBParaSite" id="ECPE_0001381101-mRNA-1">
    <property type="protein sequence ID" value="ECPE_0001381101-mRNA-1"/>
    <property type="gene ID" value="ECPE_0001381101"/>
</dbReference>
<sequence length="163" mass="17866">MQPVEEATTAQNQKRSKCGCTRISWPMYAKTAALVYSWISLGLYSEILGPTLPTLMHQTNSNYEQVGLALSIRSVGLLSGSVIGGMASDQWKLQRGFMVALALIVAALTNAIIPWIRTLGGLATVLFVAGCSHGFHTTSTWSVPRFFLLFVEKWISVPCFYFG</sequence>
<evidence type="ECO:0000313" key="5">
    <source>
        <dbReference type="EMBL" id="VDP91043.1"/>
    </source>
</evidence>
<keyword evidence="2 4" id="KW-1133">Transmembrane helix</keyword>
<dbReference type="EMBL" id="UZAN01055907">
    <property type="protein sequence ID" value="VDP91043.1"/>
    <property type="molecule type" value="Genomic_DNA"/>
</dbReference>
<keyword evidence="1 4" id="KW-0812">Transmembrane</keyword>
<feature type="transmembrane region" description="Helical" evidence="4">
    <location>
        <begin position="97"/>
        <end position="116"/>
    </location>
</feature>
<dbReference type="Proteomes" id="UP000272942">
    <property type="component" value="Unassembled WGS sequence"/>
</dbReference>
<dbReference type="PANTHER" id="PTHR23121:SF9">
    <property type="entry name" value="SODIUM-DEPENDENT GLUCOSE TRANSPORTER 1"/>
    <property type="match status" value="1"/>
</dbReference>
<name>A0A183B3I6_9TREM</name>
<reference evidence="5 6" key="2">
    <citation type="submission" date="2018-11" db="EMBL/GenBank/DDBJ databases">
        <authorList>
            <consortium name="Pathogen Informatics"/>
        </authorList>
    </citation>
    <scope>NUCLEOTIDE SEQUENCE [LARGE SCALE GENOMIC DNA]</scope>
    <source>
        <strain evidence="5 6">Egypt</strain>
    </source>
</reference>
<evidence type="ECO:0000256" key="1">
    <source>
        <dbReference type="ARBA" id="ARBA00022692"/>
    </source>
</evidence>
<keyword evidence="6" id="KW-1185">Reference proteome</keyword>
<evidence type="ECO:0000313" key="6">
    <source>
        <dbReference type="Proteomes" id="UP000272942"/>
    </source>
</evidence>